<dbReference type="InterPro" id="IPR018490">
    <property type="entry name" value="cNMP-bd_dom_sf"/>
</dbReference>
<dbReference type="InterPro" id="IPR014710">
    <property type="entry name" value="RmlC-like_jellyroll"/>
</dbReference>
<dbReference type="SUPFAM" id="SSF46785">
    <property type="entry name" value="Winged helix' DNA-binding domain"/>
    <property type="match status" value="1"/>
</dbReference>
<proteinExistence type="predicted"/>
<dbReference type="AlphaFoldDB" id="A0A2T0BE24"/>
<evidence type="ECO:0000256" key="1">
    <source>
        <dbReference type="ARBA" id="ARBA00023015"/>
    </source>
</evidence>
<dbReference type="RefSeq" id="WP_106060001.1">
    <property type="nucleotide sequence ID" value="NZ_PVXQ01000020.1"/>
</dbReference>
<dbReference type="Gene3D" id="1.10.10.10">
    <property type="entry name" value="Winged helix-like DNA-binding domain superfamily/Winged helix DNA-binding domain"/>
    <property type="match status" value="1"/>
</dbReference>
<dbReference type="SMART" id="SM00419">
    <property type="entry name" value="HTH_CRP"/>
    <property type="match status" value="1"/>
</dbReference>
<dbReference type="Gene3D" id="2.60.120.10">
    <property type="entry name" value="Jelly Rolls"/>
    <property type="match status" value="1"/>
</dbReference>
<keyword evidence="6" id="KW-1185">Reference proteome</keyword>
<feature type="domain" description="HTH crp-type" evidence="4">
    <location>
        <begin position="162"/>
        <end position="210"/>
    </location>
</feature>
<comment type="caution">
    <text evidence="5">The sequence shown here is derived from an EMBL/GenBank/DDBJ whole genome shotgun (WGS) entry which is preliminary data.</text>
</comment>
<dbReference type="Pfam" id="PF00027">
    <property type="entry name" value="cNMP_binding"/>
    <property type="match status" value="1"/>
</dbReference>
<organism evidence="5 6">
    <name type="scientific">Clostridium vincentii</name>
    <dbReference type="NCBI Taxonomy" id="52704"/>
    <lineage>
        <taxon>Bacteria</taxon>
        <taxon>Bacillati</taxon>
        <taxon>Bacillota</taxon>
        <taxon>Clostridia</taxon>
        <taxon>Eubacteriales</taxon>
        <taxon>Clostridiaceae</taxon>
        <taxon>Clostridium</taxon>
    </lineage>
</organism>
<protein>
    <submittedName>
        <fullName evidence="5">Cyclic nucleotide-binding domain protein</fullName>
    </submittedName>
</protein>
<evidence type="ECO:0000256" key="2">
    <source>
        <dbReference type="ARBA" id="ARBA00023125"/>
    </source>
</evidence>
<dbReference type="Pfam" id="PF13545">
    <property type="entry name" value="HTH_Crp_2"/>
    <property type="match status" value="1"/>
</dbReference>
<dbReference type="Proteomes" id="UP000239471">
    <property type="component" value="Unassembled WGS sequence"/>
</dbReference>
<evidence type="ECO:0000313" key="6">
    <source>
        <dbReference type="Proteomes" id="UP000239471"/>
    </source>
</evidence>
<keyword evidence="1" id="KW-0805">Transcription regulation</keyword>
<evidence type="ECO:0000259" key="4">
    <source>
        <dbReference type="SMART" id="SM00419"/>
    </source>
</evidence>
<dbReference type="SUPFAM" id="SSF51206">
    <property type="entry name" value="cAMP-binding domain-like"/>
    <property type="match status" value="1"/>
</dbReference>
<keyword evidence="2" id="KW-0238">DNA-binding</keyword>
<sequence length="219" mass="25354">MEMDIEALYETYPILKEIDIKNNGVIKSNTIFRELYRGEFLKTSQENCLGLLFVIEGKIKIHKLNEDGEETNIYDIGSGELCHEALSCYFNCESLNVLGKALQNSKVGMVSAEVVKNYLLEDSRFLQEIYKDLYKKFTNILDNKEERVHESVEKRLIKLLLSKDSKIIYSTQGELAFEIDSAREVVSRKLKILEDSGYIKRTRGKIQVIKDLKKLLEEK</sequence>
<dbReference type="GO" id="GO:0006355">
    <property type="term" value="P:regulation of DNA-templated transcription"/>
    <property type="evidence" value="ECO:0007669"/>
    <property type="project" value="InterPro"/>
</dbReference>
<accession>A0A2T0BE24</accession>
<dbReference type="InterPro" id="IPR012318">
    <property type="entry name" value="HTH_CRP"/>
</dbReference>
<dbReference type="OrthoDB" id="9776746at2"/>
<evidence type="ECO:0000313" key="5">
    <source>
        <dbReference type="EMBL" id="PRR82103.1"/>
    </source>
</evidence>
<reference evidence="5 6" key="1">
    <citation type="submission" date="2018-03" db="EMBL/GenBank/DDBJ databases">
        <title>Genome sequence of Clostridium vincentii DSM 10228.</title>
        <authorList>
            <person name="Poehlein A."/>
            <person name="Daniel R."/>
        </authorList>
    </citation>
    <scope>NUCLEOTIDE SEQUENCE [LARGE SCALE GENOMIC DNA]</scope>
    <source>
        <strain evidence="5 6">DSM 10228</strain>
    </source>
</reference>
<evidence type="ECO:0000256" key="3">
    <source>
        <dbReference type="ARBA" id="ARBA00023163"/>
    </source>
</evidence>
<dbReference type="InterPro" id="IPR036388">
    <property type="entry name" value="WH-like_DNA-bd_sf"/>
</dbReference>
<dbReference type="InterPro" id="IPR036390">
    <property type="entry name" value="WH_DNA-bd_sf"/>
</dbReference>
<keyword evidence="3" id="KW-0804">Transcription</keyword>
<gene>
    <name evidence="5" type="ORF">CLVI_20380</name>
</gene>
<dbReference type="InterPro" id="IPR000595">
    <property type="entry name" value="cNMP-bd_dom"/>
</dbReference>
<dbReference type="GO" id="GO:0003677">
    <property type="term" value="F:DNA binding"/>
    <property type="evidence" value="ECO:0007669"/>
    <property type="project" value="UniProtKB-KW"/>
</dbReference>
<name>A0A2T0BE24_9CLOT</name>
<dbReference type="EMBL" id="PVXQ01000020">
    <property type="protein sequence ID" value="PRR82103.1"/>
    <property type="molecule type" value="Genomic_DNA"/>
</dbReference>